<dbReference type="Proteomes" id="UP000194137">
    <property type="component" value="Chromosome"/>
</dbReference>
<dbReference type="SUPFAM" id="SSF51182">
    <property type="entry name" value="RmlC-like cupins"/>
    <property type="match status" value="1"/>
</dbReference>
<dbReference type="AlphaFoldDB" id="A0A1W6ZQC2"/>
<dbReference type="RefSeq" id="WP_086087894.1">
    <property type="nucleotide sequence ID" value="NZ_CP021112.1"/>
</dbReference>
<dbReference type="InterPro" id="IPR011051">
    <property type="entry name" value="RmlC_Cupin_sf"/>
</dbReference>
<proteinExistence type="predicted"/>
<name>A0A1W6ZQC2_9HYPH</name>
<protein>
    <submittedName>
        <fullName evidence="1">Uncharacterized protein</fullName>
    </submittedName>
</protein>
<dbReference type="EMBL" id="CP021112">
    <property type="protein sequence ID" value="ARP99485.1"/>
    <property type="molecule type" value="Genomic_DNA"/>
</dbReference>
<accession>A0A1W6ZQC2</accession>
<sequence length="110" mass="12481">MTGPSPRGPELGPIGDKILFENEYVRIWSVKLDPGERQSWHQHHLPYVIVPMTEGKNIMYFEDGREKETAETVGGVLWREAGAPHELLNISDWQYRNVLIEIKTAPAGGQ</sequence>
<dbReference type="Gene3D" id="2.60.120.10">
    <property type="entry name" value="Jelly Rolls"/>
    <property type="match status" value="1"/>
</dbReference>
<evidence type="ECO:0000313" key="1">
    <source>
        <dbReference type="EMBL" id="ARP99485.1"/>
    </source>
</evidence>
<dbReference type="OrthoDB" id="9800684at2"/>
<dbReference type="InterPro" id="IPR014710">
    <property type="entry name" value="RmlC-like_jellyroll"/>
</dbReference>
<evidence type="ECO:0000313" key="2">
    <source>
        <dbReference type="Proteomes" id="UP000194137"/>
    </source>
</evidence>
<reference evidence="1 2" key="1">
    <citation type="submission" date="2017-05" db="EMBL/GenBank/DDBJ databases">
        <title>Full genome sequence of Pseudorhodoplanes sinuspersici.</title>
        <authorList>
            <person name="Dastgheib S.M.M."/>
            <person name="Shavandi M."/>
            <person name="Tirandaz H."/>
        </authorList>
    </citation>
    <scope>NUCLEOTIDE SEQUENCE [LARGE SCALE GENOMIC DNA]</scope>
    <source>
        <strain evidence="1 2">RIPI110</strain>
    </source>
</reference>
<gene>
    <name evidence="1" type="ORF">CAK95_10610</name>
</gene>
<organism evidence="1 2">
    <name type="scientific">Pseudorhodoplanes sinuspersici</name>
    <dbReference type="NCBI Taxonomy" id="1235591"/>
    <lineage>
        <taxon>Bacteria</taxon>
        <taxon>Pseudomonadati</taxon>
        <taxon>Pseudomonadota</taxon>
        <taxon>Alphaproteobacteria</taxon>
        <taxon>Hyphomicrobiales</taxon>
        <taxon>Pseudorhodoplanes</taxon>
    </lineage>
</organism>
<dbReference type="KEGG" id="psin:CAK95_10610"/>
<keyword evidence="2" id="KW-1185">Reference proteome</keyword>
<dbReference type="STRING" id="1235591.CAK95_10610"/>